<evidence type="ECO:0000313" key="2">
    <source>
        <dbReference type="EMBL" id="ETO09625.1"/>
    </source>
</evidence>
<organism evidence="2 3">
    <name type="scientific">Reticulomyxa filosa</name>
    <dbReference type="NCBI Taxonomy" id="46433"/>
    <lineage>
        <taxon>Eukaryota</taxon>
        <taxon>Sar</taxon>
        <taxon>Rhizaria</taxon>
        <taxon>Retaria</taxon>
        <taxon>Foraminifera</taxon>
        <taxon>Monothalamids</taxon>
        <taxon>Reticulomyxidae</taxon>
        <taxon>Reticulomyxa</taxon>
    </lineage>
</organism>
<evidence type="ECO:0000313" key="3">
    <source>
        <dbReference type="Proteomes" id="UP000023152"/>
    </source>
</evidence>
<proteinExistence type="predicted"/>
<feature type="compositionally biased region" description="Basic and acidic residues" evidence="1">
    <location>
        <begin position="318"/>
        <end position="338"/>
    </location>
</feature>
<reference evidence="2 3" key="1">
    <citation type="journal article" date="2013" name="Curr. Biol.">
        <title>The Genome of the Foraminiferan Reticulomyxa filosa.</title>
        <authorList>
            <person name="Glockner G."/>
            <person name="Hulsmann N."/>
            <person name="Schleicher M."/>
            <person name="Noegel A.A."/>
            <person name="Eichinger L."/>
            <person name="Gallinger C."/>
            <person name="Pawlowski J."/>
            <person name="Sierra R."/>
            <person name="Euteneuer U."/>
            <person name="Pillet L."/>
            <person name="Moustafa A."/>
            <person name="Platzer M."/>
            <person name="Groth M."/>
            <person name="Szafranski K."/>
            <person name="Schliwa M."/>
        </authorList>
    </citation>
    <scope>NUCLEOTIDE SEQUENCE [LARGE SCALE GENOMIC DNA]</scope>
</reference>
<accession>X6M9D1</accession>
<keyword evidence="3" id="KW-1185">Reference proteome</keyword>
<protein>
    <submittedName>
        <fullName evidence="2">Uncharacterized protein</fullName>
    </submittedName>
</protein>
<evidence type="ECO:0000256" key="1">
    <source>
        <dbReference type="SAM" id="MobiDB-lite"/>
    </source>
</evidence>
<comment type="caution">
    <text evidence="2">The sequence shown here is derived from an EMBL/GenBank/DDBJ whole genome shotgun (WGS) entry which is preliminary data.</text>
</comment>
<feature type="region of interest" description="Disordered" evidence="1">
    <location>
        <begin position="292"/>
        <end position="356"/>
    </location>
</feature>
<dbReference type="Proteomes" id="UP000023152">
    <property type="component" value="Unassembled WGS sequence"/>
</dbReference>
<dbReference type="AlphaFoldDB" id="X6M9D1"/>
<feature type="compositionally biased region" description="Acidic residues" evidence="1">
    <location>
        <begin position="292"/>
        <end position="309"/>
    </location>
</feature>
<gene>
    <name evidence="2" type="ORF">RFI_27754</name>
</gene>
<name>X6M9D1_RETFI</name>
<dbReference type="EMBL" id="ASPP01023974">
    <property type="protein sequence ID" value="ETO09625.1"/>
    <property type="molecule type" value="Genomic_DNA"/>
</dbReference>
<sequence>MSKNVFDKSVEESKIGATTLAKPVLSPLLGFTVDRTGLEEAANEINSMKGSILGVWLLSRPVMGGISDGKFTHWSVKILTGKDLLELDFGEQDGHGVFGRLTTTTSPENLRLCFQYPGRGDEPSEYEIIASIVPMFTDKGCEVIQKLSAFTVGKNVKEYIKNTPRQIPYFIGLQLEHAYPDDSDLDQYAQELMSCVKSLIPGKIISDVGVFLNQWGAKHKKYDALYCNCQKFAYDLFSFLMPSDNKKIKQKIVQRFEFWFSFFDFFFFLFLTEKEQTMLGFLNGDDFGDVDEESNLDHDESEEEEEEIDTYQPKRPTKKESHSQKYKEADEQKSDKKSNGKQKNQSQSKKKEFNKT</sequence>